<dbReference type="SMART" id="SM00672">
    <property type="entry name" value="CAP10"/>
    <property type="match status" value="1"/>
</dbReference>
<keyword evidence="2" id="KW-0808">Transferase</keyword>
<accession>A0A401G5F7</accession>
<dbReference type="Proteomes" id="UP000287166">
    <property type="component" value="Unassembled WGS sequence"/>
</dbReference>
<dbReference type="PANTHER" id="PTHR12203">
    <property type="entry name" value="KDEL LYS-ASP-GLU-LEU CONTAINING - RELATED"/>
    <property type="match status" value="1"/>
</dbReference>
<dbReference type="InterPro" id="IPR006598">
    <property type="entry name" value="CAP10"/>
</dbReference>
<name>A0A401G5F7_9APHY</name>
<feature type="domain" description="Glycosyl transferase CAP10" evidence="3">
    <location>
        <begin position="1"/>
        <end position="189"/>
    </location>
</feature>
<dbReference type="PANTHER" id="PTHR12203:SF35">
    <property type="entry name" value="PROTEIN O-GLUCOSYLTRANSFERASE 1"/>
    <property type="match status" value="1"/>
</dbReference>
<organism evidence="4 5">
    <name type="scientific">Sparassis crispa</name>
    <dbReference type="NCBI Taxonomy" id="139825"/>
    <lineage>
        <taxon>Eukaryota</taxon>
        <taxon>Fungi</taxon>
        <taxon>Dikarya</taxon>
        <taxon>Basidiomycota</taxon>
        <taxon>Agaricomycotina</taxon>
        <taxon>Agaricomycetes</taxon>
        <taxon>Polyporales</taxon>
        <taxon>Sparassidaceae</taxon>
        <taxon>Sparassis</taxon>
    </lineage>
</organism>
<dbReference type="GO" id="GO:0016740">
    <property type="term" value="F:transferase activity"/>
    <property type="evidence" value="ECO:0007669"/>
    <property type="project" value="UniProtKB-KW"/>
</dbReference>
<evidence type="ECO:0000313" key="4">
    <source>
        <dbReference type="EMBL" id="GBE77398.1"/>
    </source>
</evidence>
<evidence type="ECO:0000259" key="3">
    <source>
        <dbReference type="SMART" id="SM00672"/>
    </source>
</evidence>
<protein>
    <recommendedName>
        <fullName evidence="3">Glycosyl transferase CAP10 domain-containing protein</fullName>
    </recommendedName>
</protein>
<dbReference type="GeneID" id="38774315"/>
<keyword evidence="5" id="KW-1185">Reference proteome</keyword>
<comment type="caution">
    <text evidence="4">The sequence shown here is derived from an EMBL/GenBank/DDBJ whole genome shotgun (WGS) entry which is preliminary data.</text>
</comment>
<comment type="similarity">
    <text evidence="1">Belongs to the glycosyltransferase 90 family.</text>
</comment>
<evidence type="ECO:0000256" key="2">
    <source>
        <dbReference type="ARBA" id="ARBA00022679"/>
    </source>
</evidence>
<evidence type="ECO:0000313" key="5">
    <source>
        <dbReference type="Proteomes" id="UP000287166"/>
    </source>
</evidence>
<dbReference type="InParanoid" id="A0A401G5F7"/>
<dbReference type="STRING" id="139825.A0A401G5F7"/>
<dbReference type="InterPro" id="IPR051091">
    <property type="entry name" value="O-Glucosyltr/Glycosyltrsf_90"/>
</dbReference>
<proteinExistence type="inferred from homology"/>
<sequence>MVFADPPGSSNYIYAEVPVGMLNDEIVDVAFVNLVDWYHFPGGLLALVRAHRFYDGGVSLGEHWKHKYLVDIDGMGYSGRFLSFMESDSAVMKSTVHREFLSDWIQPWYVLENNSTRCCPKPFPYPMLHYIPVSQSYQEIYNIHAFFSGATPSTLKIATLTASDLLPDQRCTMDGDRRLGRIAGAGKQWKRTIGRRVDMDNCFPLQRLNYLQLTTNIMVPTMIDPAVVYLSEEGYDALDRGQRSTSGSRRQKVTTSRESYGLVGGHLSKFFASHDRQLAIASDWFTPAAQGFWLYGFSTFYNVETGLDIQALGSA</sequence>
<dbReference type="OrthoDB" id="3246367at2759"/>
<dbReference type="AlphaFoldDB" id="A0A401G5F7"/>
<dbReference type="RefSeq" id="XP_027608311.1">
    <property type="nucleotide sequence ID" value="XM_027752510.1"/>
</dbReference>
<gene>
    <name evidence="4" type="ORF">SCP_0102710</name>
</gene>
<reference evidence="4 5" key="1">
    <citation type="journal article" date="2018" name="Sci. Rep.">
        <title>Genome sequence of the cauliflower mushroom Sparassis crispa (Hanabiratake) and its association with beneficial usage.</title>
        <authorList>
            <person name="Kiyama R."/>
            <person name="Furutani Y."/>
            <person name="Kawaguchi K."/>
            <person name="Nakanishi T."/>
        </authorList>
    </citation>
    <scope>NUCLEOTIDE SEQUENCE [LARGE SCALE GENOMIC DNA]</scope>
</reference>
<evidence type="ECO:0000256" key="1">
    <source>
        <dbReference type="ARBA" id="ARBA00010118"/>
    </source>
</evidence>
<dbReference type="EMBL" id="BFAD01000001">
    <property type="protein sequence ID" value="GBE77398.1"/>
    <property type="molecule type" value="Genomic_DNA"/>
</dbReference>